<keyword evidence="4" id="KW-1185">Reference proteome</keyword>
<dbReference type="PANTHER" id="PTHR48081">
    <property type="entry name" value="AB HYDROLASE SUPERFAMILY PROTEIN C4A8.06C"/>
    <property type="match status" value="1"/>
</dbReference>
<dbReference type="GO" id="GO:0016787">
    <property type="term" value="F:hydrolase activity"/>
    <property type="evidence" value="ECO:0007669"/>
    <property type="project" value="UniProtKB-KW"/>
</dbReference>
<dbReference type="EMBL" id="KI925455">
    <property type="protein sequence ID" value="ETW85771.1"/>
    <property type="molecule type" value="Genomic_DNA"/>
</dbReference>
<dbReference type="OrthoDB" id="6495301at2759"/>
<evidence type="ECO:0000259" key="2">
    <source>
        <dbReference type="Pfam" id="PF07859"/>
    </source>
</evidence>
<dbReference type="STRING" id="747525.W4KL45"/>
<evidence type="ECO:0000256" key="1">
    <source>
        <dbReference type="ARBA" id="ARBA00022801"/>
    </source>
</evidence>
<name>W4KL45_HETIT</name>
<dbReference type="GeneID" id="20678519"/>
<dbReference type="Pfam" id="PF07859">
    <property type="entry name" value="Abhydrolase_3"/>
    <property type="match status" value="1"/>
</dbReference>
<accession>W4KL45</accession>
<feature type="domain" description="Alpha/beta hydrolase fold-3" evidence="2">
    <location>
        <begin position="44"/>
        <end position="148"/>
    </location>
</feature>
<dbReference type="InterPro" id="IPR050300">
    <property type="entry name" value="GDXG_lipolytic_enzyme"/>
</dbReference>
<dbReference type="InterPro" id="IPR029058">
    <property type="entry name" value="AB_hydrolase_fold"/>
</dbReference>
<dbReference type="InterPro" id="IPR013094">
    <property type="entry name" value="AB_hydrolase_3"/>
</dbReference>
<dbReference type="RefSeq" id="XP_009541850.1">
    <property type="nucleotide sequence ID" value="XM_009543555.1"/>
</dbReference>
<organism evidence="3 4">
    <name type="scientific">Heterobasidion irregulare (strain TC 32-1)</name>
    <dbReference type="NCBI Taxonomy" id="747525"/>
    <lineage>
        <taxon>Eukaryota</taxon>
        <taxon>Fungi</taxon>
        <taxon>Dikarya</taxon>
        <taxon>Basidiomycota</taxon>
        <taxon>Agaricomycotina</taxon>
        <taxon>Agaricomycetes</taxon>
        <taxon>Russulales</taxon>
        <taxon>Bondarzewiaceae</taxon>
        <taxon>Heterobasidion</taxon>
        <taxon>Heterobasidion annosum species complex</taxon>
    </lineage>
</organism>
<evidence type="ECO:0000313" key="3">
    <source>
        <dbReference type="EMBL" id="ETW85771.1"/>
    </source>
</evidence>
<dbReference type="AlphaFoldDB" id="W4KL45"/>
<keyword evidence="1" id="KW-0378">Hydrolase</keyword>
<dbReference type="Gene3D" id="3.40.50.1820">
    <property type="entry name" value="alpha/beta hydrolase"/>
    <property type="match status" value="1"/>
</dbReference>
<evidence type="ECO:0000313" key="4">
    <source>
        <dbReference type="Proteomes" id="UP000030671"/>
    </source>
</evidence>
<protein>
    <submittedName>
        <fullName evidence="3">Esterase/lipase/thioesterase</fullName>
    </submittedName>
</protein>
<reference evidence="3 4" key="1">
    <citation type="journal article" date="2012" name="New Phytol.">
        <title>Insight into trade-off between wood decay and parasitism from the genome of a fungal forest pathogen.</title>
        <authorList>
            <person name="Olson A."/>
            <person name="Aerts A."/>
            <person name="Asiegbu F."/>
            <person name="Belbahri L."/>
            <person name="Bouzid O."/>
            <person name="Broberg A."/>
            <person name="Canback B."/>
            <person name="Coutinho P.M."/>
            <person name="Cullen D."/>
            <person name="Dalman K."/>
            <person name="Deflorio G."/>
            <person name="van Diepen L.T."/>
            <person name="Dunand C."/>
            <person name="Duplessis S."/>
            <person name="Durling M."/>
            <person name="Gonthier P."/>
            <person name="Grimwood J."/>
            <person name="Fossdal C.G."/>
            <person name="Hansson D."/>
            <person name="Henrissat B."/>
            <person name="Hietala A."/>
            <person name="Himmelstrand K."/>
            <person name="Hoffmeister D."/>
            <person name="Hogberg N."/>
            <person name="James T.Y."/>
            <person name="Karlsson M."/>
            <person name="Kohler A."/>
            <person name="Kues U."/>
            <person name="Lee Y.H."/>
            <person name="Lin Y.C."/>
            <person name="Lind M."/>
            <person name="Lindquist E."/>
            <person name="Lombard V."/>
            <person name="Lucas S."/>
            <person name="Lunden K."/>
            <person name="Morin E."/>
            <person name="Murat C."/>
            <person name="Park J."/>
            <person name="Raffaello T."/>
            <person name="Rouze P."/>
            <person name="Salamov A."/>
            <person name="Schmutz J."/>
            <person name="Solheim H."/>
            <person name="Stahlberg J."/>
            <person name="Velez H."/>
            <person name="de Vries R.P."/>
            <person name="Wiebenga A."/>
            <person name="Woodward S."/>
            <person name="Yakovlev I."/>
            <person name="Garbelotto M."/>
            <person name="Martin F."/>
            <person name="Grigoriev I.V."/>
            <person name="Stenlid J."/>
        </authorList>
    </citation>
    <scope>NUCLEOTIDE SEQUENCE [LARGE SCALE GENOMIC DNA]</scope>
    <source>
        <strain evidence="3 4">TC 32-1</strain>
    </source>
</reference>
<gene>
    <name evidence="3" type="ORF">HETIRDRAFT_60559</name>
</gene>
<dbReference type="HOGENOM" id="CLU_016852_1_1_1"/>
<dbReference type="InParanoid" id="W4KL45"/>
<dbReference type="Proteomes" id="UP000030671">
    <property type="component" value="Unassembled WGS sequence"/>
</dbReference>
<dbReference type="SUPFAM" id="SSF53474">
    <property type="entry name" value="alpha/beta-Hydrolases"/>
    <property type="match status" value="1"/>
</dbReference>
<dbReference type="KEGG" id="hir:HETIRDRAFT_60559"/>
<proteinExistence type="predicted"/>
<sequence length="294" mass="32833">MELFLDLLYVPQTGKSDSRDRPHEFDLYVPHVSLDKEHKPALICFIHGGAWRSEDKADHSTLAQSLATFTGCPVAVPNYRLTPREPTADSALLHPAHAEDILRFLTFAHEWDGSPISAGPLYDPELIFLMGHSCGAHMLASIILDSAPVTPSLAPRPALLRAVQGVILSEGIYDIDLLLASFPDYRTWFIASAFGEHHSYAAYATTKFPVRKDGGHIRWLVVHSKGDTLVDQRQSEVMYEHLQRIHEKQDGGSSNRRVFKDWEALNEEHNDILRGDIFVRVVGDFVSGKQGSSV</sequence>
<dbReference type="eggNOG" id="ENOG502S28Q">
    <property type="taxonomic scope" value="Eukaryota"/>
</dbReference>
<dbReference type="PANTHER" id="PTHR48081:SF33">
    <property type="entry name" value="KYNURENINE FORMAMIDASE"/>
    <property type="match status" value="1"/>
</dbReference>